<dbReference type="NCBIfam" id="TIGR02868">
    <property type="entry name" value="CydC"/>
    <property type="match status" value="1"/>
</dbReference>
<protein>
    <submittedName>
        <fullName evidence="10">Thiol reductant ABC exporter subunit CydC</fullName>
    </submittedName>
</protein>
<evidence type="ECO:0000259" key="8">
    <source>
        <dbReference type="PROSITE" id="PS50893"/>
    </source>
</evidence>
<dbReference type="Pfam" id="PF00664">
    <property type="entry name" value="ABC_membrane"/>
    <property type="match status" value="1"/>
</dbReference>
<keyword evidence="2 7" id="KW-0812">Transmembrane</keyword>
<dbReference type="GO" id="GO:0005886">
    <property type="term" value="C:plasma membrane"/>
    <property type="evidence" value="ECO:0007669"/>
    <property type="project" value="UniProtKB-SubCell"/>
</dbReference>
<feature type="transmembrane region" description="Helical" evidence="7">
    <location>
        <begin position="27"/>
        <end position="52"/>
    </location>
</feature>
<dbReference type="InterPro" id="IPR003593">
    <property type="entry name" value="AAA+_ATPase"/>
</dbReference>
<dbReference type="InterPro" id="IPR027417">
    <property type="entry name" value="P-loop_NTPase"/>
</dbReference>
<organism evidence="10 11">
    <name type="scientific">Aerococcus agrisoli</name>
    <dbReference type="NCBI Taxonomy" id="2487350"/>
    <lineage>
        <taxon>Bacteria</taxon>
        <taxon>Bacillati</taxon>
        <taxon>Bacillota</taxon>
        <taxon>Bacilli</taxon>
        <taxon>Lactobacillales</taxon>
        <taxon>Aerococcaceae</taxon>
        <taxon>Aerococcus</taxon>
    </lineage>
</organism>
<dbReference type="Proteomes" id="UP000273977">
    <property type="component" value="Unassembled WGS sequence"/>
</dbReference>
<accession>A0A3N4GDP8</accession>
<dbReference type="Gene3D" id="1.20.1560.10">
    <property type="entry name" value="ABC transporter type 1, transmembrane domain"/>
    <property type="match status" value="1"/>
</dbReference>
<comment type="caution">
    <text evidence="10">The sequence shown here is derived from an EMBL/GenBank/DDBJ whole genome shotgun (WGS) entry which is preliminary data.</text>
</comment>
<dbReference type="PROSITE" id="PS50929">
    <property type="entry name" value="ABC_TM1F"/>
    <property type="match status" value="1"/>
</dbReference>
<evidence type="ECO:0000256" key="1">
    <source>
        <dbReference type="ARBA" id="ARBA00004651"/>
    </source>
</evidence>
<dbReference type="GO" id="GO:0016887">
    <property type="term" value="F:ATP hydrolysis activity"/>
    <property type="evidence" value="ECO:0007669"/>
    <property type="project" value="InterPro"/>
</dbReference>
<keyword evidence="3" id="KW-0547">Nucleotide-binding</keyword>
<dbReference type="OrthoDB" id="9802264at2"/>
<dbReference type="PROSITE" id="PS50893">
    <property type="entry name" value="ABC_TRANSPORTER_2"/>
    <property type="match status" value="1"/>
</dbReference>
<dbReference type="PANTHER" id="PTHR43394">
    <property type="entry name" value="ATP-DEPENDENT PERMEASE MDL1, MITOCHONDRIAL"/>
    <property type="match status" value="1"/>
</dbReference>
<evidence type="ECO:0000256" key="6">
    <source>
        <dbReference type="ARBA" id="ARBA00023136"/>
    </source>
</evidence>
<dbReference type="InterPro" id="IPR036640">
    <property type="entry name" value="ABC1_TM_sf"/>
</dbReference>
<evidence type="ECO:0000256" key="3">
    <source>
        <dbReference type="ARBA" id="ARBA00022741"/>
    </source>
</evidence>
<evidence type="ECO:0000256" key="7">
    <source>
        <dbReference type="SAM" id="Phobius"/>
    </source>
</evidence>
<sequence>MPNIKILEVFKNDTWVKPFFTKYKTTLFWALFLGFMTLFSATALMFVSGYLISRSASNPYNILEVYVPVVLTRAFGIARPSFNYAERLVSHNWVLKMTSRLRLKLYEVMESDAIFFKRHYRTGDILGLLAEDINYIQNLYLRTIFPTIIAWLLYAFVIIGLGFFSWTFALVMLFLLGVEVVVVPYWSVVINGARRERQKAIRNDLYNRLTDNILGVSDWIFSRQGAEYVTLHEETEKEWRQVNEKMNAENRKRDFIVQVLFGVIAVLTLIWASQRFVGVEGDDANWIAAFVLAVFPLADAFTPLSDAAEETNTYGDSIVRLNSLESKPQVTPTDQVLEGPITIDIKDLTYTYDAAAGPVLDHLNLTFKAGEKIAVLGRSGSGKSTLLNLLRGDLSPQSGAIEMNGIPVTQFGDDIAKYIGVLQQTPYLFHTSILNNLHIGNQDATEEEAWDALERVGLKDLVAALPEGLETMIDEAGLRFSGGERHRLALARLILQDAPIILLDEPTVGLDPITEQALIQTFFSTLSDKTIIWVTHHLQGVQMADRVIFIEDGHLTMSGNPEALAATNDHYQKLMTIDAGAFLDR</sequence>
<name>A0A3N4GDP8_9LACT</name>
<comment type="subcellular location">
    <subcellularLocation>
        <location evidence="1">Cell membrane</location>
        <topology evidence="1">Multi-pass membrane protein</topology>
    </subcellularLocation>
</comment>
<dbReference type="SMART" id="SM00382">
    <property type="entry name" value="AAA"/>
    <property type="match status" value="1"/>
</dbReference>
<evidence type="ECO:0000256" key="5">
    <source>
        <dbReference type="ARBA" id="ARBA00022989"/>
    </source>
</evidence>
<feature type="domain" description="ABC transporter" evidence="8">
    <location>
        <begin position="343"/>
        <end position="577"/>
    </location>
</feature>
<dbReference type="GO" id="GO:0034775">
    <property type="term" value="P:glutathione transmembrane transport"/>
    <property type="evidence" value="ECO:0007669"/>
    <property type="project" value="InterPro"/>
</dbReference>
<dbReference type="AlphaFoldDB" id="A0A3N4GDP8"/>
<dbReference type="SUPFAM" id="SSF52540">
    <property type="entry name" value="P-loop containing nucleoside triphosphate hydrolases"/>
    <property type="match status" value="1"/>
</dbReference>
<dbReference type="PANTHER" id="PTHR43394:SF1">
    <property type="entry name" value="ATP-BINDING CASSETTE SUB-FAMILY B MEMBER 10, MITOCHONDRIAL"/>
    <property type="match status" value="1"/>
</dbReference>
<proteinExistence type="predicted"/>
<evidence type="ECO:0000313" key="10">
    <source>
        <dbReference type="EMBL" id="RPA60963.1"/>
    </source>
</evidence>
<dbReference type="GO" id="GO:0015421">
    <property type="term" value="F:ABC-type oligopeptide transporter activity"/>
    <property type="evidence" value="ECO:0007669"/>
    <property type="project" value="TreeGrafter"/>
</dbReference>
<dbReference type="InterPro" id="IPR003439">
    <property type="entry name" value="ABC_transporter-like_ATP-bd"/>
</dbReference>
<evidence type="ECO:0000256" key="2">
    <source>
        <dbReference type="ARBA" id="ARBA00022692"/>
    </source>
</evidence>
<feature type="domain" description="ABC transmembrane type-1" evidence="9">
    <location>
        <begin position="28"/>
        <end position="313"/>
    </location>
</feature>
<keyword evidence="6 7" id="KW-0472">Membrane</keyword>
<dbReference type="InterPro" id="IPR039421">
    <property type="entry name" value="Type_1_exporter"/>
</dbReference>
<evidence type="ECO:0000259" key="9">
    <source>
        <dbReference type="PROSITE" id="PS50929"/>
    </source>
</evidence>
<dbReference type="GO" id="GO:0045454">
    <property type="term" value="P:cell redox homeostasis"/>
    <property type="evidence" value="ECO:0007669"/>
    <property type="project" value="InterPro"/>
</dbReference>
<keyword evidence="5 7" id="KW-1133">Transmembrane helix</keyword>
<dbReference type="CDD" id="cd03247">
    <property type="entry name" value="ABCC_cytochrome_bd"/>
    <property type="match status" value="1"/>
</dbReference>
<dbReference type="InterPro" id="IPR011527">
    <property type="entry name" value="ABC1_TM_dom"/>
</dbReference>
<dbReference type="Pfam" id="PF00005">
    <property type="entry name" value="ABC_tran"/>
    <property type="match status" value="1"/>
</dbReference>
<evidence type="ECO:0000256" key="4">
    <source>
        <dbReference type="ARBA" id="ARBA00022840"/>
    </source>
</evidence>
<keyword evidence="4" id="KW-0067">ATP-binding</keyword>
<dbReference type="InterPro" id="IPR014223">
    <property type="entry name" value="ABC_CydC/D"/>
</dbReference>
<dbReference type="SUPFAM" id="SSF90123">
    <property type="entry name" value="ABC transporter transmembrane region"/>
    <property type="match status" value="1"/>
</dbReference>
<evidence type="ECO:0000313" key="11">
    <source>
        <dbReference type="Proteomes" id="UP000273977"/>
    </source>
</evidence>
<feature type="transmembrane region" description="Helical" evidence="7">
    <location>
        <begin position="255"/>
        <end position="272"/>
    </location>
</feature>
<feature type="transmembrane region" description="Helical" evidence="7">
    <location>
        <begin position="144"/>
        <end position="164"/>
    </location>
</feature>
<dbReference type="GO" id="GO:0005524">
    <property type="term" value="F:ATP binding"/>
    <property type="evidence" value="ECO:0007669"/>
    <property type="project" value="UniProtKB-KW"/>
</dbReference>
<keyword evidence="11" id="KW-1185">Reference proteome</keyword>
<dbReference type="Gene3D" id="3.40.50.300">
    <property type="entry name" value="P-loop containing nucleotide triphosphate hydrolases"/>
    <property type="match status" value="1"/>
</dbReference>
<dbReference type="EMBL" id="RKMG01000006">
    <property type="protein sequence ID" value="RPA60963.1"/>
    <property type="molecule type" value="Genomic_DNA"/>
</dbReference>
<feature type="transmembrane region" description="Helical" evidence="7">
    <location>
        <begin position="170"/>
        <end position="193"/>
    </location>
</feature>
<reference evidence="10 11" key="1">
    <citation type="submission" date="2018-11" db="EMBL/GenBank/DDBJ databases">
        <title>Aerococcus sp. SJQ22, whole genome shotgun sequence.</title>
        <authorList>
            <person name="Sun L."/>
            <person name="Gao X."/>
            <person name="Chen W."/>
            <person name="Huang K."/>
        </authorList>
    </citation>
    <scope>NUCLEOTIDE SEQUENCE [LARGE SCALE GENOMIC DNA]</scope>
    <source>
        <strain evidence="10 11">SJQ22</strain>
    </source>
</reference>
<dbReference type="RefSeq" id="WP_123779477.1">
    <property type="nucleotide sequence ID" value="NZ_RKMG01000006.1"/>
</dbReference>
<gene>
    <name evidence="10" type="primary">cydC</name>
    <name evidence="10" type="ORF">EF384_02815</name>
</gene>